<reference evidence="3" key="1">
    <citation type="submission" date="2022-08" db="EMBL/GenBank/DDBJ databases">
        <authorList>
            <person name="Gutierrez-Valencia J."/>
        </authorList>
    </citation>
    <scope>NUCLEOTIDE SEQUENCE</scope>
</reference>
<comment type="caution">
    <text evidence="3">The sequence shown here is derived from an EMBL/GenBank/DDBJ whole genome shotgun (WGS) entry which is preliminary data.</text>
</comment>
<dbReference type="AlphaFoldDB" id="A0AAV0HJT2"/>
<evidence type="ECO:0008006" key="5">
    <source>
        <dbReference type="Google" id="ProtNLM"/>
    </source>
</evidence>
<dbReference type="PANTHER" id="PTHR11119">
    <property type="entry name" value="XANTHINE-URACIL / VITAMIN C PERMEASE FAMILY MEMBER"/>
    <property type="match status" value="1"/>
</dbReference>
<dbReference type="EMBL" id="CAMGYJ010000002">
    <property type="protein sequence ID" value="CAI0385561.1"/>
    <property type="molecule type" value="Genomic_DNA"/>
</dbReference>
<feature type="signal peptide" evidence="2">
    <location>
        <begin position="1"/>
        <end position="24"/>
    </location>
</feature>
<evidence type="ECO:0000256" key="1">
    <source>
        <dbReference type="ARBA" id="ARBA00008821"/>
    </source>
</evidence>
<organism evidence="3 4">
    <name type="scientific">Linum tenue</name>
    <dbReference type="NCBI Taxonomy" id="586396"/>
    <lineage>
        <taxon>Eukaryota</taxon>
        <taxon>Viridiplantae</taxon>
        <taxon>Streptophyta</taxon>
        <taxon>Embryophyta</taxon>
        <taxon>Tracheophyta</taxon>
        <taxon>Spermatophyta</taxon>
        <taxon>Magnoliopsida</taxon>
        <taxon>eudicotyledons</taxon>
        <taxon>Gunneridae</taxon>
        <taxon>Pentapetalae</taxon>
        <taxon>rosids</taxon>
        <taxon>fabids</taxon>
        <taxon>Malpighiales</taxon>
        <taxon>Linaceae</taxon>
        <taxon>Linum</taxon>
    </lineage>
</organism>
<feature type="chain" id="PRO_5043987191" description="Secreted protein" evidence="2">
    <location>
        <begin position="25"/>
        <end position="68"/>
    </location>
</feature>
<keyword evidence="2" id="KW-0732">Signal</keyword>
<sequence>MQVIFTSQGTVAFLVAFFLDSTHTRGHKSTRRDSGRHWSEKFIYFCQDTRTEEFYCLPYNLSNYFPSF</sequence>
<protein>
    <recommendedName>
        <fullName evidence="5">Secreted protein</fullName>
    </recommendedName>
</protein>
<evidence type="ECO:0000313" key="4">
    <source>
        <dbReference type="Proteomes" id="UP001154282"/>
    </source>
</evidence>
<comment type="similarity">
    <text evidence="1">Belongs to the nucleobase:cation symporter-2 (NCS2) (TC 2.A.40) family.</text>
</comment>
<name>A0AAV0HJT2_9ROSI</name>
<evidence type="ECO:0000256" key="2">
    <source>
        <dbReference type="SAM" id="SignalP"/>
    </source>
</evidence>
<proteinExistence type="inferred from homology"/>
<evidence type="ECO:0000313" key="3">
    <source>
        <dbReference type="EMBL" id="CAI0385561.1"/>
    </source>
</evidence>
<accession>A0AAV0HJT2</accession>
<keyword evidence="4" id="KW-1185">Reference proteome</keyword>
<gene>
    <name evidence="3" type="ORF">LITE_LOCUS4830</name>
</gene>
<dbReference type="Proteomes" id="UP001154282">
    <property type="component" value="Unassembled WGS sequence"/>
</dbReference>